<organism evidence="2">
    <name type="scientific">viral metagenome</name>
    <dbReference type="NCBI Taxonomy" id="1070528"/>
    <lineage>
        <taxon>unclassified sequences</taxon>
        <taxon>metagenomes</taxon>
        <taxon>organismal metagenomes</taxon>
    </lineage>
</organism>
<sequence length="65" mass="7394">MEWLTIIILVVVAATIWGAVEYGKMQERKKNAEKTSEDMAEDAEAAAKPYVSNPVSDIRRLRRKD</sequence>
<accession>A0A6H1ZJT1</accession>
<evidence type="ECO:0000313" key="2">
    <source>
        <dbReference type="EMBL" id="QJA48183.1"/>
    </source>
</evidence>
<feature type="compositionally biased region" description="Basic and acidic residues" evidence="1">
    <location>
        <begin position="26"/>
        <end position="37"/>
    </location>
</feature>
<dbReference type="AlphaFoldDB" id="A0A6H1ZJT1"/>
<protein>
    <submittedName>
        <fullName evidence="2">Uncharacterized protein</fullName>
    </submittedName>
</protein>
<dbReference type="EMBL" id="MT144074">
    <property type="protein sequence ID" value="QJA48183.1"/>
    <property type="molecule type" value="Genomic_DNA"/>
</dbReference>
<proteinExistence type="predicted"/>
<reference evidence="2" key="1">
    <citation type="submission" date="2020-03" db="EMBL/GenBank/DDBJ databases">
        <title>The deep terrestrial virosphere.</title>
        <authorList>
            <person name="Holmfeldt K."/>
            <person name="Nilsson E."/>
            <person name="Simone D."/>
            <person name="Lopez-Fernandez M."/>
            <person name="Wu X."/>
            <person name="de Brujin I."/>
            <person name="Lundin D."/>
            <person name="Andersson A."/>
            <person name="Bertilsson S."/>
            <person name="Dopson M."/>
        </authorList>
    </citation>
    <scope>NUCLEOTIDE SEQUENCE</scope>
    <source>
        <strain evidence="2">TM448A00845</strain>
    </source>
</reference>
<feature type="region of interest" description="Disordered" evidence="1">
    <location>
        <begin position="26"/>
        <end position="51"/>
    </location>
</feature>
<name>A0A6H1ZJT1_9ZZZZ</name>
<gene>
    <name evidence="2" type="ORF">TM448A00845_0021</name>
</gene>
<evidence type="ECO:0000256" key="1">
    <source>
        <dbReference type="SAM" id="MobiDB-lite"/>
    </source>
</evidence>